<keyword evidence="3" id="KW-1185">Reference proteome</keyword>
<dbReference type="AlphaFoldDB" id="A0AAE3DSB0"/>
<feature type="coiled-coil region" evidence="1">
    <location>
        <begin position="299"/>
        <end position="326"/>
    </location>
</feature>
<evidence type="ECO:0000256" key="1">
    <source>
        <dbReference type="SAM" id="Coils"/>
    </source>
</evidence>
<accession>A0AAE3DSB0</accession>
<organism evidence="2 3">
    <name type="scientific">Fusicatenibacter faecihominis</name>
    <dbReference type="NCBI Taxonomy" id="2881276"/>
    <lineage>
        <taxon>Bacteria</taxon>
        <taxon>Bacillati</taxon>
        <taxon>Bacillota</taxon>
        <taxon>Clostridia</taxon>
        <taxon>Lachnospirales</taxon>
        <taxon>Lachnospiraceae</taxon>
        <taxon>Fusicatenibacter</taxon>
    </lineage>
</organism>
<gene>
    <name evidence="2" type="ORF">LKD71_08295</name>
</gene>
<dbReference type="InterPro" id="IPR043743">
    <property type="entry name" value="DUF5688"/>
</dbReference>
<comment type="caution">
    <text evidence="2">The sequence shown here is derived from an EMBL/GenBank/DDBJ whole genome shotgun (WGS) entry which is preliminary data.</text>
</comment>
<dbReference type="RefSeq" id="WP_195456758.1">
    <property type="nucleotide sequence ID" value="NZ_JAJEPR010000011.1"/>
</dbReference>
<dbReference type="Proteomes" id="UP001197875">
    <property type="component" value="Unassembled WGS sequence"/>
</dbReference>
<evidence type="ECO:0000313" key="2">
    <source>
        <dbReference type="EMBL" id="MCC2189802.1"/>
    </source>
</evidence>
<keyword evidence="1" id="KW-0175">Coiled coil</keyword>
<sequence>MMNRKEFYEYVKDNVKAYLPKSYEEGEIKLQEVEKNNGLKLTGITIPNGDQRIVPTIYLDSLYQEYINGKDVDSCVGDVADMRIEAQGKAEFLDMGVPDIFDYEKMKDKLQMRICDKEWNTDRLEDKAFTEHGDFAAYYAVNLEENREGISSIPVTVSLMNEWGVSVEQIQADAMMADRNRGVVLMNMNEIIKSMIFGEEPENLLNEKLDIETMREPMFCLTNAQKMNGASLLLQEDIRKQIGECLGSDYFVLPSSIHEVLILPDNGLFEVPELNAMVKEVNETQVERQEQLSDKVQFCDGKTVVMENAERREARLEKEKAAEKAEVKGGIHGRLEKAKAEIKAKEVNKAPKDKAKNLAEVL</sequence>
<protein>
    <submittedName>
        <fullName evidence="2">DUF5688 family protein</fullName>
    </submittedName>
</protein>
<proteinExistence type="predicted"/>
<dbReference type="Pfam" id="PF18941">
    <property type="entry name" value="DUF5688"/>
    <property type="match status" value="1"/>
</dbReference>
<dbReference type="EMBL" id="JAJEPR010000011">
    <property type="protein sequence ID" value="MCC2189802.1"/>
    <property type="molecule type" value="Genomic_DNA"/>
</dbReference>
<evidence type="ECO:0000313" key="3">
    <source>
        <dbReference type="Proteomes" id="UP001197875"/>
    </source>
</evidence>
<name>A0AAE3DSB0_9FIRM</name>
<reference evidence="2 3" key="1">
    <citation type="submission" date="2021-10" db="EMBL/GenBank/DDBJ databases">
        <title>Anaerobic single-cell dispensing facilitates the cultivation of human gut bacteria.</title>
        <authorList>
            <person name="Afrizal A."/>
        </authorList>
    </citation>
    <scope>NUCLEOTIDE SEQUENCE [LARGE SCALE GENOMIC DNA]</scope>
    <source>
        <strain evidence="2 3">CLA-AA-H277</strain>
    </source>
</reference>